<dbReference type="GO" id="GO:0005524">
    <property type="term" value="F:ATP binding"/>
    <property type="evidence" value="ECO:0007669"/>
    <property type="project" value="InterPro"/>
</dbReference>
<dbReference type="SUPFAM" id="SSF52540">
    <property type="entry name" value="P-loop containing nucleoside triphosphate hydrolases"/>
    <property type="match status" value="1"/>
</dbReference>
<gene>
    <name evidence="2" type="ORF">F379_030</name>
</gene>
<organism evidence="2 3">
    <name type="scientific">Campylobacter phage F379</name>
    <dbReference type="NCBI Taxonomy" id="2776767"/>
    <lineage>
        <taxon>Viruses</taxon>
        <taxon>Duplodnaviria</taxon>
        <taxon>Heunggongvirae</taxon>
        <taxon>Uroviricota</taxon>
        <taxon>Caudoviricetes</taxon>
        <taxon>Connertonviridae</taxon>
        <taxon>Firehammervirus</taxon>
        <taxon>Firehammervirus F379</taxon>
    </lineage>
</organism>
<sequence length="449" mass="51319">MDNFESVLLKNIIESKDFFNKVRPILKPSIFTDFGNQKIYELIDNFYSNYNTTPSIQEIALQIKDIPNKEARTQIATKLNDARNSENINKEFLDDLTVKFIKDQMFTKALMLGAEFIDKKDETYKQKAKDLIDASQLVNIHKDLGNEYNNIEERIDYYQNPRKGIKYLRFNTLNEYIGEGFLNGTLNIFMAPAGIGKSLLMSTSIGDFLKQGLNVLLVSLELSNFEFLKRIDADLLDIQINALKDVDPSVIRTKFEELKRSGIGSLYVQNFPAGSFSSNDLKSLLEMYKANNIKFDAIFLDYLGLMKSDRVSASAGLYSYIKAIGEEVRAIAVTENIPIFSCSQLNRSAVNNTDSNNEAISDSMGTAMTADWICFLLQTEDLKKKNTIRFKITKNRYNGRTSSFDMHINYNNMRIEDIVSNDIQMLSNADIKNVPQLEIQKPKTDWNFN</sequence>
<dbReference type="InterPro" id="IPR016136">
    <property type="entry name" value="DNA_helicase_N/primase_C"/>
</dbReference>
<evidence type="ECO:0000259" key="1">
    <source>
        <dbReference type="PROSITE" id="PS51199"/>
    </source>
</evidence>
<proteinExistence type="predicted"/>
<dbReference type="Pfam" id="PF03796">
    <property type="entry name" value="DnaB_C"/>
    <property type="match status" value="1"/>
</dbReference>
<keyword evidence="2" id="KW-0347">Helicase</keyword>
<keyword evidence="2" id="KW-0378">Hydrolase</keyword>
<reference evidence="2 3" key="1">
    <citation type="submission" date="2020-08" db="EMBL/GenBank/DDBJ databases">
        <authorList>
            <person name="Sorensen M.C.H."/>
        </authorList>
    </citation>
    <scope>NUCLEOTIDE SEQUENCE [LARGE SCALE GENOMIC DNA]</scope>
</reference>
<accession>A0A7L8ZKD8</accession>
<evidence type="ECO:0000313" key="3">
    <source>
        <dbReference type="Proteomes" id="UP000593835"/>
    </source>
</evidence>
<dbReference type="Proteomes" id="UP000593835">
    <property type="component" value="Segment"/>
</dbReference>
<dbReference type="EMBL" id="MT932329">
    <property type="protein sequence ID" value="QOI69316.1"/>
    <property type="molecule type" value="Genomic_DNA"/>
</dbReference>
<keyword evidence="2" id="KW-0067">ATP-binding</keyword>
<dbReference type="InterPro" id="IPR027417">
    <property type="entry name" value="P-loop_NTPase"/>
</dbReference>
<dbReference type="Gene3D" id="3.40.50.300">
    <property type="entry name" value="P-loop containing nucleotide triphosphate hydrolases"/>
    <property type="match status" value="1"/>
</dbReference>
<keyword evidence="2" id="KW-0547">Nucleotide-binding</keyword>
<name>A0A7L8ZKD8_9CAUD</name>
<dbReference type="PANTHER" id="PTHR30153">
    <property type="entry name" value="REPLICATIVE DNA HELICASE DNAB"/>
    <property type="match status" value="1"/>
</dbReference>
<keyword evidence="3" id="KW-1185">Reference proteome</keyword>
<dbReference type="Gene3D" id="1.10.860.10">
    <property type="entry name" value="DNAb Helicase, Chain A"/>
    <property type="match status" value="1"/>
</dbReference>
<dbReference type="GO" id="GO:0003678">
    <property type="term" value="F:DNA helicase activity"/>
    <property type="evidence" value="ECO:0007669"/>
    <property type="project" value="InterPro"/>
</dbReference>
<evidence type="ECO:0000313" key="2">
    <source>
        <dbReference type="EMBL" id="QOI69316.1"/>
    </source>
</evidence>
<dbReference type="PROSITE" id="PS51199">
    <property type="entry name" value="SF4_HELICASE"/>
    <property type="match status" value="1"/>
</dbReference>
<dbReference type="GO" id="GO:0006260">
    <property type="term" value="P:DNA replication"/>
    <property type="evidence" value="ECO:0007669"/>
    <property type="project" value="InterPro"/>
</dbReference>
<dbReference type="PANTHER" id="PTHR30153:SF2">
    <property type="entry name" value="REPLICATIVE DNA HELICASE"/>
    <property type="match status" value="1"/>
</dbReference>
<feature type="domain" description="SF4 helicase" evidence="1">
    <location>
        <begin position="159"/>
        <end position="422"/>
    </location>
</feature>
<dbReference type="InterPro" id="IPR007694">
    <property type="entry name" value="DNA_helicase_DnaB-like_C"/>
</dbReference>
<protein>
    <submittedName>
        <fullName evidence="2">Putative DnaB-like replicative DNA helicase</fullName>
    </submittedName>
</protein>